<proteinExistence type="predicted"/>
<gene>
    <name evidence="1" type="primary">ORF65171</name>
</gene>
<sequence length="115" mass="12910">MDVALQKEFNSQFYILCKVGSNRSLLSSGNESREKLYQTGLNDGTSNKSMDKTIHNMSDNTMEQDVDDKDITATEFENISRQIASLSKTVDDLNQSLSSLNSGEFELPSYLHNFS</sequence>
<dbReference type="EMBL" id="HACG01021264">
    <property type="protein sequence ID" value="CEK68129.1"/>
    <property type="molecule type" value="Transcribed_RNA"/>
</dbReference>
<protein>
    <submittedName>
        <fullName evidence="1">Uncharacterized protein</fullName>
    </submittedName>
</protein>
<organism evidence="1">
    <name type="scientific">Arion vulgaris</name>
    <dbReference type="NCBI Taxonomy" id="1028688"/>
    <lineage>
        <taxon>Eukaryota</taxon>
        <taxon>Metazoa</taxon>
        <taxon>Spiralia</taxon>
        <taxon>Lophotrochozoa</taxon>
        <taxon>Mollusca</taxon>
        <taxon>Gastropoda</taxon>
        <taxon>Heterobranchia</taxon>
        <taxon>Euthyneura</taxon>
        <taxon>Panpulmonata</taxon>
        <taxon>Eupulmonata</taxon>
        <taxon>Stylommatophora</taxon>
        <taxon>Helicina</taxon>
        <taxon>Arionoidea</taxon>
        <taxon>Arionidae</taxon>
        <taxon>Arion</taxon>
    </lineage>
</organism>
<evidence type="ECO:0000313" key="1">
    <source>
        <dbReference type="EMBL" id="CEK68129.1"/>
    </source>
</evidence>
<reference evidence="1" key="1">
    <citation type="submission" date="2014-12" db="EMBL/GenBank/DDBJ databases">
        <title>Insight into the proteome of Arion vulgaris.</title>
        <authorList>
            <person name="Aradska J."/>
            <person name="Bulat T."/>
            <person name="Smidak R."/>
            <person name="Sarate P."/>
            <person name="Gangsoo J."/>
            <person name="Sialana F."/>
            <person name="Bilban M."/>
            <person name="Lubec G."/>
        </authorList>
    </citation>
    <scope>NUCLEOTIDE SEQUENCE</scope>
    <source>
        <tissue evidence="1">Skin</tissue>
    </source>
</reference>
<accession>A0A0B6ZHN1</accession>
<dbReference type="AlphaFoldDB" id="A0A0B6ZHN1"/>
<name>A0A0B6ZHN1_9EUPU</name>
<feature type="non-terminal residue" evidence="1">
    <location>
        <position position="115"/>
    </location>
</feature>